<dbReference type="CDD" id="cd06261">
    <property type="entry name" value="TM_PBP2"/>
    <property type="match status" value="1"/>
</dbReference>
<keyword evidence="4 7" id="KW-0812">Transmembrane</keyword>
<evidence type="ECO:0000259" key="8">
    <source>
        <dbReference type="PROSITE" id="PS50928"/>
    </source>
</evidence>
<evidence type="ECO:0000256" key="7">
    <source>
        <dbReference type="SAM" id="Phobius"/>
    </source>
</evidence>
<feature type="transmembrane region" description="Helical" evidence="7">
    <location>
        <begin position="296"/>
        <end position="318"/>
    </location>
</feature>
<feature type="transmembrane region" description="Helical" evidence="7">
    <location>
        <begin position="9"/>
        <end position="26"/>
    </location>
</feature>
<dbReference type="GO" id="GO:0055085">
    <property type="term" value="P:transmembrane transport"/>
    <property type="evidence" value="ECO:0007669"/>
    <property type="project" value="InterPro"/>
</dbReference>
<dbReference type="InterPro" id="IPR045621">
    <property type="entry name" value="BPD_transp_1_N"/>
</dbReference>
<dbReference type="EMBL" id="CAEZXX010000063">
    <property type="protein sequence ID" value="CAB4709334.1"/>
    <property type="molecule type" value="Genomic_DNA"/>
</dbReference>
<evidence type="ECO:0000256" key="5">
    <source>
        <dbReference type="ARBA" id="ARBA00022989"/>
    </source>
</evidence>
<evidence type="ECO:0000313" key="9">
    <source>
        <dbReference type="EMBL" id="CAB4709334.1"/>
    </source>
</evidence>
<dbReference type="GO" id="GO:0005886">
    <property type="term" value="C:plasma membrane"/>
    <property type="evidence" value="ECO:0007669"/>
    <property type="project" value="UniProtKB-SubCell"/>
</dbReference>
<dbReference type="Pfam" id="PF19300">
    <property type="entry name" value="BPD_transp_1_N"/>
    <property type="match status" value="1"/>
</dbReference>
<dbReference type="Pfam" id="PF00528">
    <property type="entry name" value="BPD_transp_1"/>
    <property type="match status" value="1"/>
</dbReference>
<organism evidence="10">
    <name type="scientific">freshwater metagenome</name>
    <dbReference type="NCBI Taxonomy" id="449393"/>
    <lineage>
        <taxon>unclassified sequences</taxon>
        <taxon>metagenomes</taxon>
        <taxon>ecological metagenomes</taxon>
    </lineage>
</organism>
<protein>
    <submittedName>
        <fullName evidence="10">Unannotated protein</fullName>
    </submittedName>
</protein>
<evidence type="ECO:0000256" key="1">
    <source>
        <dbReference type="ARBA" id="ARBA00004651"/>
    </source>
</evidence>
<evidence type="ECO:0000256" key="6">
    <source>
        <dbReference type="ARBA" id="ARBA00023136"/>
    </source>
</evidence>
<keyword evidence="6 7" id="KW-0472">Membrane</keyword>
<keyword evidence="2" id="KW-0813">Transport</keyword>
<evidence type="ECO:0000256" key="4">
    <source>
        <dbReference type="ARBA" id="ARBA00022692"/>
    </source>
</evidence>
<dbReference type="PANTHER" id="PTHR43163">
    <property type="entry name" value="DIPEPTIDE TRANSPORT SYSTEM PERMEASE PROTEIN DPPB-RELATED"/>
    <property type="match status" value="1"/>
</dbReference>
<dbReference type="InterPro" id="IPR035906">
    <property type="entry name" value="MetI-like_sf"/>
</dbReference>
<keyword evidence="5 7" id="KW-1133">Transmembrane helix</keyword>
<dbReference type="EMBL" id="CAFBLR010000195">
    <property type="protein sequence ID" value="CAB4883826.1"/>
    <property type="molecule type" value="Genomic_DNA"/>
</dbReference>
<evidence type="ECO:0000313" key="10">
    <source>
        <dbReference type="EMBL" id="CAB4771837.1"/>
    </source>
</evidence>
<feature type="transmembrane region" description="Helical" evidence="7">
    <location>
        <begin position="250"/>
        <end position="276"/>
    </location>
</feature>
<proteinExistence type="predicted"/>
<comment type="subcellular location">
    <subcellularLocation>
        <location evidence="1">Cell membrane</location>
        <topology evidence="1">Multi-pass membrane protein</topology>
    </subcellularLocation>
</comment>
<dbReference type="AlphaFoldDB" id="A0A6J6VN01"/>
<feature type="domain" description="ABC transmembrane type-1" evidence="8">
    <location>
        <begin position="95"/>
        <end position="319"/>
    </location>
</feature>
<dbReference type="PANTHER" id="PTHR43163:SF6">
    <property type="entry name" value="DIPEPTIDE TRANSPORT SYSTEM PERMEASE PROTEIN DPPB-RELATED"/>
    <property type="match status" value="1"/>
</dbReference>
<dbReference type="EMBL" id="CAEZYY010000058">
    <property type="protein sequence ID" value="CAB4771837.1"/>
    <property type="molecule type" value="Genomic_DNA"/>
</dbReference>
<dbReference type="InterPro" id="IPR000515">
    <property type="entry name" value="MetI-like"/>
</dbReference>
<evidence type="ECO:0000256" key="3">
    <source>
        <dbReference type="ARBA" id="ARBA00022475"/>
    </source>
</evidence>
<name>A0A6J6VN01_9ZZZZ</name>
<evidence type="ECO:0000256" key="2">
    <source>
        <dbReference type="ARBA" id="ARBA00022448"/>
    </source>
</evidence>
<reference evidence="10" key="1">
    <citation type="submission" date="2020-05" db="EMBL/GenBank/DDBJ databases">
        <authorList>
            <person name="Chiriac C."/>
            <person name="Salcher M."/>
            <person name="Ghai R."/>
            <person name="Kavagutti S V."/>
        </authorList>
    </citation>
    <scope>NUCLEOTIDE SEQUENCE</scope>
</reference>
<feature type="transmembrane region" description="Helical" evidence="7">
    <location>
        <begin position="129"/>
        <end position="154"/>
    </location>
</feature>
<feature type="transmembrane region" description="Helical" evidence="7">
    <location>
        <begin position="101"/>
        <end position="122"/>
    </location>
</feature>
<dbReference type="PROSITE" id="PS50928">
    <property type="entry name" value="ABC_TM1"/>
    <property type="match status" value="1"/>
</dbReference>
<dbReference type="SUPFAM" id="SSF161098">
    <property type="entry name" value="MetI-like"/>
    <property type="match status" value="1"/>
</dbReference>
<sequence>MRRAVVTRLAWMIVVLFVLSFVVFSIQRTLPSDPVRIFFGRNASKELIAQKQHELGYDRSFFSQYGLFVNRLFHGDLGTSLRTRRPVVSDLMDFLPGTLELAGSAAFVGLLLALVIALTGALRRKGGAIVRVIAIVFSSAPTFLLGLGAVLLFYRHFHWLPAGGRTKSATEGNGWVLLRSIAKGSPSKTWEAIRHLAMPAVALALAPGVAIGRILRGSLLDVLEQEHIRTMRAGGLTERSIVLRHALRNALLPAISMGGLQLGLLLSGVVVVEVVFAWPGLGLYLNQAIRLADFPAVIGVVLVLGVVFVISSAVVDLLQTVADPRLRGRA</sequence>
<evidence type="ECO:0000313" key="12">
    <source>
        <dbReference type="EMBL" id="CAB5060070.1"/>
    </source>
</evidence>
<dbReference type="Gene3D" id="1.10.3720.10">
    <property type="entry name" value="MetI-like"/>
    <property type="match status" value="1"/>
</dbReference>
<evidence type="ECO:0000313" key="11">
    <source>
        <dbReference type="EMBL" id="CAB4883826.1"/>
    </source>
</evidence>
<dbReference type="EMBL" id="CAFBQP010000029">
    <property type="protein sequence ID" value="CAB5060070.1"/>
    <property type="molecule type" value="Genomic_DNA"/>
</dbReference>
<gene>
    <name evidence="9" type="ORF">UFOPK2602_01058</name>
    <name evidence="10" type="ORF">UFOPK2806_02468</name>
    <name evidence="11" type="ORF">UFOPK3417_01646</name>
    <name evidence="12" type="ORF">UFOPK4306_00930</name>
</gene>
<feature type="transmembrane region" description="Helical" evidence="7">
    <location>
        <begin position="196"/>
        <end position="215"/>
    </location>
</feature>
<accession>A0A6J6VN01</accession>
<keyword evidence="3" id="KW-1003">Cell membrane</keyword>